<organism evidence="12 13">
    <name type="scientific">Branchiostoma floridae</name>
    <name type="common">Florida lancelet</name>
    <name type="synonym">Amphioxus</name>
    <dbReference type="NCBI Taxonomy" id="7739"/>
    <lineage>
        <taxon>Eukaryota</taxon>
        <taxon>Metazoa</taxon>
        <taxon>Chordata</taxon>
        <taxon>Cephalochordata</taxon>
        <taxon>Leptocardii</taxon>
        <taxon>Amphioxiformes</taxon>
        <taxon>Branchiostomatidae</taxon>
        <taxon>Branchiostoma</taxon>
    </lineage>
</organism>
<gene>
    <name evidence="13" type="primary">LOC118411898</name>
</gene>
<dbReference type="RefSeq" id="XP_035670286.1">
    <property type="nucleotide sequence ID" value="XM_035814393.1"/>
</dbReference>
<keyword evidence="12" id="KW-1185">Reference proteome</keyword>
<feature type="compositionally biased region" description="Polar residues" evidence="9">
    <location>
        <begin position="229"/>
        <end position="238"/>
    </location>
</feature>
<evidence type="ECO:0000256" key="1">
    <source>
        <dbReference type="ARBA" id="ARBA00004245"/>
    </source>
</evidence>
<dbReference type="PANTHER" id="PTHR13720">
    <property type="entry name" value="WD-40 REPEAT PROTEIN"/>
    <property type="match status" value="1"/>
</dbReference>
<dbReference type="Proteomes" id="UP000001554">
    <property type="component" value="Chromosome 1"/>
</dbReference>
<comment type="similarity">
    <text evidence="2">Belongs to the WD repeat EMAP family.</text>
</comment>
<reference evidence="13" key="3">
    <citation type="submission" date="2025-08" db="UniProtKB">
        <authorList>
            <consortium name="RefSeq"/>
        </authorList>
    </citation>
    <scope>IDENTIFICATION</scope>
</reference>
<dbReference type="FunFam" id="2.130.10.10:FF:000005">
    <property type="entry name" value="Putative echinoderm microtubule-associated protein-like 1"/>
    <property type="match status" value="1"/>
</dbReference>
<dbReference type="Pfam" id="PF23409">
    <property type="entry name" value="Beta-prop_EML"/>
    <property type="match status" value="1"/>
</dbReference>
<keyword evidence="7" id="KW-0206">Cytoskeleton</keyword>
<dbReference type="InterPro" id="IPR005108">
    <property type="entry name" value="HELP"/>
</dbReference>
<dbReference type="InterPro" id="IPR015943">
    <property type="entry name" value="WD40/YVTN_repeat-like_dom_sf"/>
</dbReference>
<dbReference type="OrthoDB" id="47802at2759"/>
<protein>
    <submittedName>
        <fullName evidence="13">Echinoderm microtubule-associated protein-like 2</fullName>
    </submittedName>
</protein>
<feature type="compositionally biased region" description="Polar residues" evidence="9">
    <location>
        <begin position="125"/>
        <end position="135"/>
    </location>
</feature>
<evidence type="ECO:0000256" key="9">
    <source>
        <dbReference type="SAM" id="MobiDB-lite"/>
    </source>
</evidence>
<dbReference type="InterPro" id="IPR011047">
    <property type="entry name" value="Quinoprotein_ADH-like_sf"/>
</dbReference>
<dbReference type="SUPFAM" id="SSF50960">
    <property type="entry name" value="TolB, C-terminal domain"/>
    <property type="match status" value="1"/>
</dbReference>
<evidence type="ECO:0000256" key="6">
    <source>
        <dbReference type="ARBA" id="ARBA00022737"/>
    </source>
</evidence>
<dbReference type="InterPro" id="IPR055442">
    <property type="entry name" value="Beta-prop_EML-like_2nd"/>
</dbReference>
<dbReference type="GO" id="GO:0000226">
    <property type="term" value="P:microtubule cytoskeleton organization"/>
    <property type="evidence" value="ECO:0000318"/>
    <property type="project" value="GO_Central"/>
</dbReference>
<dbReference type="FunFam" id="2.130.10.10:FF:002220">
    <property type="entry name" value="EMAP-like 3"/>
    <property type="match status" value="1"/>
</dbReference>
<dbReference type="Pfam" id="PF23414">
    <property type="entry name" value="Beta-prop_EML_2"/>
    <property type="match status" value="1"/>
</dbReference>
<feature type="repeat" description="WD" evidence="8">
    <location>
        <begin position="778"/>
        <end position="810"/>
    </location>
</feature>
<reference evidence="12" key="2">
    <citation type="journal article" date="2020" name="Nat. Ecol. Evol.">
        <title>Deeply conserved synteny resolves early events in vertebrate evolution.</title>
        <authorList>
            <person name="Simakov O."/>
            <person name="Marletaz F."/>
            <person name="Yue J.X."/>
            <person name="O'Connell B."/>
            <person name="Jenkins J."/>
            <person name="Brandt A."/>
            <person name="Calef R."/>
            <person name="Tung C.H."/>
            <person name="Huang T.K."/>
            <person name="Schmutz J."/>
            <person name="Satoh N."/>
            <person name="Yu J.K."/>
            <person name="Putnam N.H."/>
            <person name="Green R.E."/>
            <person name="Rokhsar D.S."/>
        </authorList>
    </citation>
    <scope>NUCLEOTIDE SEQUENCE [LARGE SCALE GENOMIC DNA]</scope>
    <source>
        <strain evidence="12">S238N-H82</strain>
    </source>
</reference>
<comment type="subcellular location">
    <subcellularLocation>
        <location evidence="1">Cytoplasm</location>
        <location evidence="1">Cytoskeleton</location>
    </subcellularLocation>
</comment>
<evidence type="ECO:0000313" key="13">
    <source>
        <dbReference type="RefSeq" id="XP_035670286.1"/>
    </source>
</evidence>
<evidence type="ECO:0000313" key="12">
    <source>
        <dbReference type="Proteomes" id="UP000001554"/>
    </source>
</evidence>
<keyword evidence="3" id="KW-0963">Cytoplasm</keyword>
<dbReference type="OMA" id="DVEWATA"/>
<proteinExistence type="inferred from homology"/>
<evidence type="ECO:0000256" key="5">
    <source>
        <dbReference type="ARBA" id="ARBA00022701"/>
    </source>
</evidence>
<feature type="compositionally biased region" description="Basic and acidic residues" evidence="9">
    <location>
        <begin position="190"/>
        <end position="201"/>
    </location>
</feature>
<dbReference type="SUPFAM" id="SSF50998">
    <property type="entry name" value="Quinoprotein alcohol dehydrogenase-like"/>
    <property type="match status" value="1"/>
</dbReference>
<dbReference type="Pfam" id="PF03451">
    <property type="entry name" value="HELP"/>
    <property type="match status" value="1"/>
</dbReference>
<evidence type="ECO:0000256" key="8">
    <source>
        <dbReference type="PROSITE-ProRule" id="PRU00221"/>
    </source>
</evidence>
<dbReference type="GeneID" id="118411898"/>
<name>A0A9J7KU66_BRAFL</name>
<evidence type="ECO:0000259" key="10">
    <source>
        <dbReference type="Pfam" id="PF23409"/>
    </source>
</evidence>
<dbReference type="SMART" id="SM00320">
    <property type="entry name" value="WD40"/>
    <property type="match status" value="10"/>
</dbReference>
<feature type="compositionally biased region" description="Polar residues" evidence="9">
    <location>
        <begin position="143"/>
        <end position="164"/>
    </location>
</feature>
<evidence type="ECO:0000256" key="4">
    <source>
        <dbReference type="ARBA" id="ARBA00022574"/>
    </source>
</evidence>
<feature type="compositionally biased region" description="Polar residues" evidence="9">
    <location>
        <begin position="60"/>
        <end position="69"/>
    </location>
</feature>
<evidence type="ECO:0000256" key="2">
    <source>
        <dbReference type="ARBA" id="ARBA00006489"/>
    </source>
</evidence>
<dbReference type="PROSITE" id="PS50082">
    <property type="entry name" value="WD_REPEATS_2"/>
    <property type="match status" value="4"/>
</dbReference>
<dbReference type="InterPro" id="IPR001680">
    <property type="entry name" value="WD40_rpt"/>
</dbReference>
<feature type="repeat" description="WD" evidence="8">
    <location>
        <begin position="649"/>
        <end position="690"/>
    </location>
</feature>
<feature type="region of interest" description="Disordered" evidence="9">
    <location>
        <begin position="23"/>
        <end position="72"/>
    </location>
</feature>
<feature type="region of interest" description="Disordered" evidence="9">
    <location>
        <begin position="105"/>
        <end position="273"/>
    </location>
</feature>
<accession>A0A9J7KU66</accession>
<dbReference type="SUPFAM" id="SSF50978">
    <property type="entry name" value="WD40 repeat-like"/>
    <property type="match status" value="1"/>
</dbReference>
<dbReference type="Gene3D" id="2.130.10.10">
    <property type="entry name" value="YVTN repeat-like/Quinoprotein amine dehydrogenase"/>
    <property type="match status" value="2"/>
</dbReference>
<dbReference type="GO" id="GO:0008017">
    <property type="term" value="F:microtubule binding"/>
    <property type="evidence" value="ECO:0000318"/>
    <property type="project" value="GO_Central"/>
</dbReference>
<feature type="domain" description="EML-like first beta-propeller" evidence="10">
    <location>
        <begin position="354"/>
        <end position="639"/>
    </location>
</feature>
<dbReference type="InterPro" id="IPR050630">
    <property type="entry name" value="WD_repeat_EMAP"/>
</dbReference>
<dbReference type="PROSITE" id="PS50294">
    <property type="entry name" value="WD_REPEATS_REGION"/>
    <property type="match status" value="3"/>
</dbReference>
<reference evidence="13" key="1">
    <citation type="journal article" date="2016" name="Genome Biol. Evol.">
        <title>Conserved non-coding elements in the most distant genera of cephalochordates: the Goldilocks principle.</title>
        <authorList>
            <person name="Yue J.X."/>
            <person name="Kozmikova I."/>
            <person name="Ono H."/>
            <person name="Nossa C.W."/>
            <person name="Kozmik Z."/>
            <person name="Putnam N.H."/>
            <person name="Yu J.K."/>
            <person name="Holland L.Z."/>
        </authorList>
    </citation>
    <scope>NUCLEOTIDE SEQUENCE</scope>
</reference>
<evidence type="ECO:0000256" key="3">
    <source>
        <dbReference type="ARBA" id="ARBA00022490"/>
    </source>
</evidence>
<evidence type="ECO:0000256" key="7">
    <source>
        <dbReference type="ARBA" id="ARBA00023212"/>
    </source>
</evidence>
<dbReference type="AlphaFoldDB" id="A0A9J7KU66"/>
<feature type="repeat" description="WD" evidence="8">
    <location>
        <begin position="565"/>
        <end position="597"/>
    </location>
</feature>
<dbReference type="InterPro" id="IPR036322">
    <property type="entry name" value="WD40_repeat_dom_sf"/>
</dbReference>
<keyword evidence="4 8" id="KW-0853">WD repeat</keyword>
<feature type="repeat" description="WD" evidence="8">
    <location>
        <begin position="890"/>
        <end position="926"/>
    </location>
</feature>
<keyword evidence="6" id="KW-0677">Repeat</keyword>
<dbReference type="KEGG" id="bfo:118411898"/>
<keyword evidence="5" id="KW-0493">Microtubule</keyword>
<feature type="domain" description="EML-like second beta-propeller" evidence="11">
    <location>
        <begin position="656"/>
        <end position="924"/>
    </location>
</feature>
<dbReference type="InterPro" id="IPR055439">
    <property type="entry name" value="Beta-prop_EML_1st"/>
</dbReference>
<sequence>METQYTAMSFFLHKKLKKLGLKADSKPMEMEPASAADETSSQHLSQDGDKQPAGPPGGATNDSLSQDSIDLTDRVATLEQRVQLQEDEIQLLKSALADVLRRLGQYEEKDRKTNKPRPPVLPSRPTISNGGTNTPKKADHSISGRQQTPPTPTSYTHGISQRSPMPSPKTPHREIKRWSSGDASSGQPRIRHDSAGSDHSTDSSSPRKLKASSGKPPLPPKNISKRSRSSSLDRTSILRQSGRRGSGSQSHSPREASHVQGGVRPPRSPSCQEGAVRMFLRGRPITMYMPTNMMETYNFKEKGTLPAEKLKLEWVYGYRGRDCRSNLYLLPTGEIVYFVAAVVVLYNVDEQLPRHYLGHNDDVKCLAVHPDRITIATGQVTGHGRDGELDTYKNVDSFYNKDVEFWYRAHVRVWDSVTLHTLHVIGAGDFERGVCCVAFSKSDGGAHLLAVDEANEHILSVWEWQKGEKGHKITETKAANEPVLAAEFHPTEKNQIVTCGKSHICFWTLEDNKLSKKQGVFEKHDKPKYVLCLAFAENGDAITGDSNGNIFVWGKGTNRISCAMVGPHDGGIFSVCVMKDGTLVSGGGKDRKLIAWDRNYQQTGAESEIAEVTGPVRTITQGKGDDVFVGTTRNAILRGRVGEPFEPTVEAHTDELWGLAAHPNQHLFLTCAYDRRVFLWNADTHTPVWSKILEDPAQSAEFHPNGTVVAIGLQSGRWLVLDTSSKDLVTVHTDGNEQHDCVRYSPDGNFLAVGSHDNIIYLYSVTEEGRKYSRVGKLTGHSSFVTHLDWSSDSQYIRSNSGDYEILYWSAAMCRQVPAAASLRDVEWATATCTLNFQVFGMWPEGSDGTDINGSACSKSGKLLANADDFGKVNLFKYPCCQPRSPSHSYPGHSSHVTTVDFLHDDSTLLSTGGKDNSIFQWKVVA</sequence>
<dbReference type="PANTHER" id="PTHR13720:SF50">
    <property type="entry name" value="ECHINODERM MICROTUBULE-ASSOCIATED PROTEIN-LIKE 2"/>
    <property type="match status" value="1"/>
</dbReference>
<dbReference type="GO" id="GO:0005874">
    <property type="term" value="C:microtubule"/>
    <property type="evidence" value="ECO:0007669"/>
    <property type="project" value="UniProtKB-KW"/>
</dbReference>
<evidence type="ECO:0000259" key="11">
    <source>
        <dbReference type="Pfam" id="PF23414"/>
    </source>
</evidence>